<dbReference type="RefSeq" id="XP_009055890.1">
    <property type="nucleotide sequence ID" value="XM_009057642.1"/>
</dbReference>
<proteinExistence type="predicted"/>
<keyword evidence="2" id="KW-1185">Reference proteome</keyword>
<gene>
    <name evidence="1" type="ORF">LOTGIDRAFT_175571</name>
</gene>
<evidence type="ECO:0000313" key="2">
    <source>
        <dbReference type="Proteomes" id="UP000030746"/>
    </source>
</evidence>
<name>V4AIW2_LOTGI</name>
<dbReference type="GeneID" id="20243250"/>
<dbReference type="AlphaFoldDB" id="V4AIW2"/>
<dbReference type="Proteomes" id="UP000030746">
    <property type="component" value="Unassembled WGS sequence"/>
</dbReference>
<organism evidence="1 2">
    <name type="scientific">Lottia gigantea</name>
    <name type="common">Giant owl limpet</name>
    <dbReference type="NCBI Taxonomy" id="225164"/>
    <lineage>
        <taxon>Eukaryota</taxon>
        <taxon>Metazoa</taxon>
        <taxon>Spiralia</taxon>
        <taxon>Lophotrochozoa</taxon>
        <taxon>Mollusca</taxon>
        <taxon>Gastropoda</taxon>
        <taxon>Patellogastropoda</taxon>
        <taxon>Lottioidea</taxon>
        <taxon>Lottiidae</taxon>
        <taxon>Lottia</taxon>
    </lineage>
</organism>
<reference evidence="1 2" key="1">
    <citation type="journal article" date="2013" name="Nature">
        <title>Insights into bilaterian evolution from three spiralian genomes.</title>
        <authorList>
            <person name="Simakov O."/>
            <person name="Marletaz F."/>
            <person name="Cho S.J."/>
            <person name="Edsinger-Gonzales E."/>
            <person name="Havlak P."/>
            <person name="Hellsten U."/>
            <person name="Kuo D.H."/>
            <person name="Larsson T."/>
            <person name="Lv J."/>
            <person name="Arendt D."/>
            <person name="Savage R."/>
            <person name="Osoegawa K."/>
            <person name="de Jong P."/>
            <person name="Grimwood J."/>
            <person name="Chapman J.A."/>
            <person name="Shapiro H."/>
            <person name="Aerts A."/>
            <person name="Otillar R.P."/>
            <person name="Terry A.Y."/>
            <person name="Boore J.L."/>
            <person name="Grigoriev I.V."/>
            <person name="Lindberg D.R."/>
            <person name="Seaver E.C."/>
            <person name="Weisblat D.A."/>
            <person name="Putnam N.H."/>
            <person name="Rokhsar D.S."/>
        </authorList>
    </citation>
    <scope>NUCLEOTIDE SEQUENCE [LARGE SCALE GENOMIC DNA]</scope>
</reference>
<evidence type="ECO:0000313" key="1">
    <source>
        <dbReference type="EMBL" id="ESO93426.1"/>
    </source>
</evidence>
<sequence length="238" mass="27843">SNSDIETYGKSRLYFLCGCEEDDKNMQIKCRDGDVIQMEPFGYIMRDSTRKDINYSSLSYEKCKKKFRPEILNLETRLEIYKKCTLRNSCYTKIAGVEEGQQRIVNHPFYCHSESSIKDISQETVENLKNPIFYFTGEKFRGQKIDCDCSITSLGSLQLELFFIHLKPSTSSKVRFLTQNFLLFESSVDGITVLYTYYSYIVPEFQLEIRGMKPDVEDVIFFRLREQNRGISPAFPVR</sequence>
<dbReference type="KEGG" id="lgi:LOTGIDRAFT_175571"/>
<feature type="non-terminal residue" evidence="1">
    <location>
        <position position="1"/>
    </location>
</feature>
<protein>
    <submittedName>
        <fullName evidence="1">Uncharacterized protein</fullName>
    </submittedName>
</protein>
<dbReference type="HOGENOM" id="CLU_1168379_0_0_1"/>
<dbReference type="CTD" id="20243250"/>
<accession>V4AIW2</accession>
<dbReference type="EMBL" id="KB201925">
    <property type="protein sequence ID" value="ESO93426.1"/>
    <property type="molecule type" value="Genomic_DNA"/>
</dbReference>